<name>A0A0D3EJ92_9ORYZ</name>
<dbReference type="EnsemblPlants" id="OBART01G02090.1">
    <property type="protein sequence ID" value="OBART01G02090.1"/>
    <property type="gene ID" value="OBART01G02090"/>
</dbReference>
<dbReference type="Gramene" id="OBART01G02090.1">
    <property type="protein sequence ID" value="OBART01G02090.1"/>
    <property type="gene ID" value="OBART01G02090"/>
</dbReference>
<dbReference type="AlphaFoldDB" id="A0A0D3EJ92"/>
<organism evidence="1">
    <name type="scientific">Oryza barthii</name>
    <dbReference type="NCBI Taxonomy" id="65489"/>
    <lineage>
        <taxon>Eukaryota</taxon>
        <taxon>Viridiplantae</taxon>
        <taxon>Streptophyta</taxon>
        <taxon>Embryophyta</taxon>
        <taxon>Tracheophyta</taxon>
        <taxon>Spermatophyta</taxon>
        <taxon>Magnoliopsida</taxon>
        <taxon>Liliopsida</taxon>
        <taxon>Poales</taxon>
        <taxon>Poaceae</taxon>
        <taxon>BOP clade</taxon>
        <taxon>Oryzoideae</taxon>
        <taxon>Oryzeae</taxon>
        <taxon>Oryzinae</taxon>
        <taxon>Oryza</taxon>
    </lineage>
</organism>
<dbReference type="HOGENOM" id="CLU_2889297_0_0_1"/>
<proteinExistence type="predicted"/>
<reference evidence="1" key="1">
    <citation type="journal article" date="2009" name="Rice">
        <title>De Novo Next Generation Sequencing of Plant Genomes.</title>
        <authorList>
            <person name="Rounsley S."/>
            <person name="Marri P.R."/>
            <person name="Yu Y."/>
            <person name="He R."/>
            <person name="Sisneros N."/>
            <person name="Goicoechea J.L."/>
            <person name="Lee S.J."/>
            <person name="Angelova A."/>
            <person name="Kudrna D."/>
            <person name="Luo M."/>
            <person name="Affourtit J."/>
            <person name="Desany B."/>
            <person name="Knight J."/>
            <person name="Niazi F."/>
            <person name="Egholm M."/>
            <person name="Wing R.A."/>
        </authorList>
    </citation>
    <scope>NUCLEOTIDE SEQUENCE [LARGE SCALE GENOMIC DNA]</scope>
    <source>
        <strain evidence="1">cv. IRGC 105608</strain>
    </source>
</reference>
<reference evidence="1" key="2">
    <citation type="submission" date="2015-03" db="UniProtKB">
        <authorList>
            <consortium name="EnsemblPlants"/>
        </authorList>
    </citation>
    <scope>IDENTIFICATION</scope>
</reference>
<protein>
    <submittedName>
        <fullName evidence="1">Uncharacterized protein</fullName>
    </submittedName>
</protein>
<sequence length="63" mass="6386">MDAAIGAECLAQHERRGATLGGVDRATGATTPARYRANARYRGGFGSEVAAASAMTLASTNVS</sequence>
<accession>A0A0D3EJ92</accession>
<evidence type="ECO:0000313" key="2">
    <source>
        <dbReference type="Proteomes" id="UP000026960"/>
    </source>
</evidence>
<evidence type="ECO:0000313" key="1">
    <source>
        <dbReference type="EnsemblPlants" id="OBART01G02090.1"/>
    </source>
</evidence>
<dbReference type="PaxDb" id="65489-OBART01G02090.1"/>
<keyword evidence="2" id="KW-1185">Reference proteome</keyword>
<dbReference type="Proteomes" id="UP000026960">
    <property type="component" value="Chromosome 1"/>
</dbReference>